<sequence length="52" mass="6156">MTEQSRAIAKHDGNPRRQNNNTTGDMAVISDRNRDVDGNRAKIWWRRTNFRQ</sequence>
<reference evidence="2 3" key="1">
    <citation type="journal article" date="2018" name="Front. Plant Sci.">
        <title>Red Clover (Trifolium pratense) and Zigzag Clover (T. medium) - A Picture of Genomic Similarities and Differences.</title>
        <authorList>
            <person name="Dluhosova J."/>
            <person name="Istvanek J."/>
            <person name="Nedelnik J."/>
            <person name="Repkova J."/>
        </authorList>
    </citation>
    <scope>NUCLEOTIDE SEQUENCE [LARGE SCALE GENOMIC DNA]</scope>
    <source>
        <strain evidence="3">cv. 10/8</strain>
        <tissue evidence="2">Leaf</tissue>
    </source>
</reference>
<dbReference type="AlphaFoldDB" id="A0A392QXC4"/>
<feature type="region of interest" description="Disordered" evidence="1">
    <location>
        <begin position="1"/>
        <end position="34"/>
    </location>
</feature>
<dbReference type="EMBL" id="LXQA010169608">
    <property type="protein sequence ID" value="MCI29001.1"/>
    <property type="molecule type" value="Genomic_DNA"/>
</dbReference>
<organism evidence="2 3">
    <name type="scientific">Trifolium medium</name>
    <dbReference type="NCBI Taxonomy" id="97028"/>
    <lineage>
        <taxon>Eukaryota</taxon>
        <taxon>Viridiplantae</taxon>
        <taxon>Streptophyta</taxon>
        <taxon>Embryophyta</taxon>
        <taxon>Tracheophyta</taxon>
        <taxon>Spermatophyta</taxon>
        <taxon>Magnoliopsida</taxon>
        <taxon>eudicotyledons</taxon>
        <taxon>Gunneridae</taxon>
        <taxon>Pentapetalae</taxon>
        <taxon>rosids</taxon>
        <taxon>fabids</taxon>
        <taxon>Fabales</taxon>
        <taxon>Fabaceae</taxon>
        <taxon>Papilionoideae</taxon>
        <taxon>50 kb inversion clade</taxon>
        <taxon>NPAAA clade</taxon>
        <taxon>Hologalegina</taxon>
        <taxon>IRL clade</taxon>
        <taxon>Trifolieae</taxon>
        <taxon>Trifolium</taxon>
    </lineage>
</organism>
<dbReference type="Proteomes" id="UP000265520">
    <property type="component" value="Unassembled WGS sequence"/>
</dbReference>
<protein>
    <submittedName>
        <fullName evidence="2">Uncharacterized protein</fullName>
    </submittedName>
</protein>
<keyword evidence="3" id="KW-1185">Reference proteome</keyword>
<proteinExistence type="predicted"/>
<name>A0A392QXC4_9FABA</name>
<evidence type="ECO:0000313" key="2">
    <source>
        <dbReference type="EMBL" id="MCI29001.1"/>
    </source>
</evidence>
<comment type="caution">
    <text evidence="2">The sequence shown here is derived from an EMBL/GenBank/DDBJ whole genome shotgun (WGS) entry which is preliminary data.</text>
</comment>
<accession>A0A392QXC4</accession>
<evidence type="ECO:0000313" key="3">
    <source>
        <dbReference type="Proteomes" id="UP000265520"/>
    </source>
</evidence>
<evidence type="ECO:0000256" key="1">
    <source>
        <dbReference type="SAM" id="MobiDB-lite"/>
    </source>
</evidence>